<feature type="non-terminal residue" evidence="1">
    <location>
        <position position="50"/>
    </location>
</feature>
<dbReference type="Proteomes" id="UP000030676">
    <property type="component" value="Unassembled WGS sequence"/>
</dbReference>
<protein>
    <submittedName>
        <fullName evidence="1">Uncharacterized protein</fullName>
    </submittedName>
</protein>
<accession>X0GSF1</accession>
<dbReference type="HOGENOM" id="CLU_3129726_0_0_1"/>
<name>X0GSF1_FUSOX</name>
<evidence type="ECO:0000313" key="1">
    <source>
        <dbReference type="EMBL" id="EXL66268.1"/>
    </source>
</evidence>
<organism evidence="1">
    <name type="scientific">Fusarium oxysporum f. sp. conglutinans race 2 54008</name>
    <dbReference type="NCBI Taxonomy" id="1089457"/>
    <lineage>
        <taxon>Eukaryota</taxon>
        <taxon>Fungi</taxon>
        <taxon>Dikarya</taxon>
        <taxon>Ascomycota</taxon>
        <taxon>Pezizomycotina</taxon>
        <taxon>Sordariomycetes</taxon>
        <taxon>Hypocreomycetidae</taxon>
        <taxon>Hypocreales</taxon>
        <taxon>Nectriaceae</taxon>
        <taxon>Fusarium</taxon>
        <taxon>Fusarium oxysporum species complex</taxon>
    </lineage>
</organism>
<reference evidence="1" key="1">
    <citation type="submission" date="2011-11" db="EMBL/GenBank/DDBJ databases">
        <title>The Genome Sequence of Fusarium oxysporum PHW808.</title>
        <authorList>
            <consortium name="The Broad Institute Genome Sequencing Platform"/>
            <person name="Ma L.-J."/>
            <person name="Gale L.R."/>
            <person name="Schwartz D.C."/>
            <person name="Zhou S."/>
            <person name="Corby-Kistler H."/>
            <person name="Young S.K."/>
            <person name="Zeng Q."/>
            <person name="Gargeya S."/>
            <person name="Fitzgerald M."/>
            <person name="Haas B."/>
            <person name="Abouelleil A."/>
            <person name="Alvarado L."/>
            <person name="Arachchi H.M."/>
            <person name="Berlin A."/>
            <person name="Brown A."/>
            <person name="Chapman S.B."/>
            <person name="Chen Z."/>
            <person name="Dunbar C."/>
            <person name="Freedman E."/>
            <person name="Gearin G."/>
            <person name="Goldberg J."/>
            <person name="Griggs A."/>
            <person name="Gujja S."/>
            <person name="Heiman D."/>
            <person name="Howarth C."/>
            <person name="Larson L."/>
            <person name="Lui A."/>
            <person name="MacDonald P.J.P."/>
            <person name="Montmayeur A."/>
            <person name="Murphy C."/>
            <person name="Neiman D."/>
            <person name="Pearson M."/>
            <person name="Priest M."/>
            <person name="Roberts A."/>
            <person name="Saif S."/>
            <person name="Shea T."/>
            <person name="Shenoy N."/>
            <person name="Sisk P."/>
            <person name="Stolte C."/>
            <person name="Sykes S."/>
            <person name="Wortman J."/>
            <person name="Nusbaum C."/>
            <person name="Birren B."/>
        </authorList>
    </citation>
    <scope>NUCLEOTIDE SEQUENCE [LARGE SCALE GENOMIC DNA]</scope>
    <source>
        <strain evidence="1">54008</strain>
    </source>
</reference>
<dbReference type="EMBL" id="KK033469">
    <property type="protein sequence ID" value="EXL66268.1"/>
    <property type="molecule type" value="Genomic_DNA"/>
</dbReference>
<proteinExistence type="predicted"/>
<reference evidence="1" key="2">
    <citation type="submission" date="2014-03" db="EMBL/GenBank/DDBJ databases">
        <title>The Genome Annotation of Fusarium oxysporum PHW808.</title>
        <authorList>
            <consortium name="The Broad Institute Genomics Platform"/>
            <person name="Ma L.-J."/>
            <person name="Corby-Kistler H."/>
            <person name="Broz K."/>
            <person name="Gale L.R."/>
            <person name="Jonkers W."/>
            <person name="O'Donnell K."/>
            <person name="Ploetz R."/>
            <person name="Steinberg C."/>
            <person name="Schwartz D.C."/>
            <person name="VanEtten H."/>
            <person name="Zhou S."/>
            <person name="Young S.K."/>
            <person name="Zeng Q."/>
            <person name="Gargeya S."/>
            <person name="Fitzgerald M."/>
            <person name="Abouelleil A."/>
            <person name="Alvarado L."/>
            <person name="Chapman S.B."/>
            <person name="Gainer-Dewar J."/>
            <person name="Goldberg J."/>
            <person name="Griggs A."/>
            <person name="Gujja S."/>
            <person name="Hansen M."/>
            <person name="Howarth C."/>
            <person name="Imamovic A."/>
            <person name="Ireland A."/>
            <person name="Larimer J."/>
            <person name="McCowan C."/>
            <person name="Murphy C."/>
            <person name="Pearson M."/>
            <person name="Poon T.W."/>
            <person name="Priest M."/>
            <person name="Roberts A."/>
            <person name="Saif S."/>
            <person name="Shea T."/>
            <person name="Sykes S."/>
            <person name="Wortman J."/>
            <person name="Nusbaum C."/>
            <person name="Birren B."/>
        </authorList>
    </citation>
    <scope>NUCLEOTIDE SEQUENCE</scope>
    <source>
        <strain evidence="1">54008</strain>
    </source>
</reference>
<sequence>MKIKGVRMGFRRGYVVFFSVRFTLIIEGGGSGNDKSLIGQILERLSTHSQ</sequence>
<dbReference type="AlphaFoldDB" id="X0GSF1"/>
<gene>
    <name evidence="1" type="ORF">FOPG_17544</name>
</gene>